<dbReference type="PANTHER" id="PTHR42862">
    <property type="entry name" value="DELTA-1-PYRROLINE-5-CARBOXYLATE DEHYDROGENASE 1, ISOFORM A-RELATED"/>
    <property type="match status" value="1"/>
</dbReference>
<dbReference type="EC" id="1.2.1.88" evidence="2"/>
<feature type="domain" description="Aldehyde dehydrogenase" evidence="6">
    <location>
        <begin position="49"/>
        <end position="505"/>
    </location>
</feature>
<comment type="caution">
    <text evidence="7">The sequence shown here is derived from an EMBL/GenBank/DDBJ whole genome shotgun (WGS) entry which is preliminary data.</text>
</comment>
<dbReference type="RefSeq" id="WP_132173456.1">
    <property type="nucleotide sequence ID" value="NZ_SMKX01000114.1"/>
</dbReference>
<dbReference type="EMBL" id="SMKX01000114">
    <property type="protein sequence ID" value="TDD51514.1"/>
    <property type="molecule type" value="Genomic_DNA"/>
</dbReference>
<reference evidence="7 8" key="1">
    <citation type="submission" date="2019-03" db="EMBL/GenBank/DDBJ databases">
        <title>Draft genome sequences of novel Actinobacteria.</title>
        <authorList>
            <person name="Sahin N."/>
            <person name="Ay H."/>
            <person name="Saygin H."/>
        </authorList>
    </citation>
    <scope>NUCLEOTIDE SEQUENCE [LARGE SCALE GENOMIC DNA]</scope>
    <source>
        <strain evidence="7 8">JCM 13523</strain>
    </source>
</reference>
<dbReference type="PANTHER" id="PTHR42862:SF1">
    <property type="entry name" value="DELTA-1-PYRROLINE-5-CARBOXYLATE DEHYDROGENASE 2, ISOFORM A-RELATED"/>
    <property type="match status" value="1"/>
</dbReference>
<evidence type="ECO:0000256" key="4">
    <source>
        <dbReference type="ARBA" id="ARBA00023027"/>
    </source>
</evidence>
<name>A0A4R4Z3C9_9ACTN</name>
<dbReference type="AlphaFoldDB" id="A0A4R4Z3C9"/>
<dbReference type="FunFam" id="3.40.309.10:FF:000005">
    <property type="entry name" value="1-pyrroline-5-carboxylate dehydrogenase 1"/>
    <property type="match status" value="1"/>
</dbReference>
<evidence type="ECO:0000313" key="7">
    <source>
        <dbReference type="EMBL" id="TDD51514.1"/>
    </source>
</evidence>
<dbReference type="Gene3D" id="3.40.605.10">
    <property type="entry name" value="Aldehyde Dehydrogenase, Chain A, domain 1"/>
    <property type="match status" value="1"/>
</dbReference>
<sequence length="514" mass="54101">MTKFRVTYATLSADNEDLHTAYEQGLAIAKDWLGADLTGFVGGKPLSGQETFTITSPGDAALTLCTVHSTTAAEVDAAVSTAADAVQAWSGRPWQERVDILMRAADLISERSNELAALMSMEVGKNRLEALGDVEESADLIRYYCKQYSDNDGFVRPMDQLSDAERTTSVLRPYGVWGVISPFNFPMALAAGPAGGALVAGNTVVLKPSPQGTFTAVKLYECLQDAGLPGEVMQLIPGGDEVGRALVKHPGVNGLTFTGSFAAGMEIYRSFPTPFPKPVVCEMGGKNPAIVSAKADLPTAIAGIARSAFGFSGQKCSACSRVYVERAVYDDFVAGLAVRAGELKVGDATARDVFVGPVVNDESVARFTDAVAHASSVGKVVAGGEVIEGRYVQPTVVTDLPAGDRLLTDELFVPFVAVQPVDSLDEALTLANATELGLTAGFFSADDAEVDYFLDRIEAGVVYVNRAAGATTGAWPGVQPFGGWKGSGSSGKAGGGLYYVQQFLREQSRTVVSR</sequence>
<keyword evidence="8" id="KW-1185">Reference proteome</keyword>
<dbReference type="InterPro" id="IPR016160">
    <property type="entry name" value="Ald_DH_CS_CYS"/>
</dbReference>
<gene>
    <name evidence="7" type="ORF">E1263_30065</name>
</gene>
<dbReference type="Pfam" id="PF00171">
    <property type="entry name" value="Aldedh"/>
    <property type="match status" value="1"/>
</dbReference>
<dbReference type="GO" id="GO:0004657">
    <property type="term" value="F:proline dehydrogenase activity"/>
    <property type="evidence" value="ECO:0007669"/>
    <property type="project" value="UniProtKB-ARBA"/>
</dbReference>
<dbReference type="Proteomes" id="UP000295124">
    <property type="component" value="Unassembled WGS sequence"/>
</dbReference>
<accession>A0A4R4Z3C9</accession>
<dbReference type="OrthoDB" id="6882680at2"/>
<dbReference type="Gene3D" id="3.40.309.10">
    <property type="entry name" value="Aldehyde Dehydrogenase, Chain A, domain 2"/>
    <property type="match status" value="1"/>
</dbReference>
<evidence type="ECO:0000256" key="1">
    <source>
        <dbReference type="ARBA" id="ARBA00004786"/>
    </source>
</evidence>
<organism evidence="7 8">
    <name type="scientific">Kribbella antibiotica</name>
    <dbReference type="NCBI Taxonomy" id="190195"/>
    <lineage>
        <taxon>Bacteria</taxon>
        <taxon>Bacillati</taxon>
        <taxon>Actinomycetota</taxon>
        <taxon>Actinomycetes</taxon>
        <taxon>Propionibacteriales</taxon>
        <taxon>Kribbellaceae</taxon>
        <taxon>Kribbella</taxon>
    </lineage>
</organism>
<dbReference type="InterPro" id="IPR016162">
    <property type="entry name" value="Ald_DH_N"/>
</dbReference>
<dbReference type="PROSITE" id="PS00070">
    <property type="entry name" value="ALDEHYDE_DEHYDR_CYS"/>
    <property type="match status" value="1"/>
</dbReference>
<dbReference type="GO" id="GO:0003842">
    <property type="term" value="F:L-glutamate gamma-semialdehyde dehydrogenase activity"/>
    <property type="evidence" value="ECO:0007669"/>
    <property type="project" value="UniProtKB-EC"/>
</dbReference>
<dbReference type="SUPFAM" id="SSF53720">
    <property type="entry name" value="ALDH-like"/>
    <property type="match status" value="1"/>
</dbReference>
<evidence type="ECO:0000313" key="8">
    <source>
        <dbReference type="Proteomes" id="UP000295124"/>
    </source>
</evidence>
<protein>
    <recommendedName>
        <fullName evidence="2">L-glutamate gamma-semialdehyde dehydrogenase</fullName>
        <ecNumber evidence="2">1.2.1.88</ecNumber>
    </recommendedName>
</protein>
<evidence type="ECO:0000256" key="3">
    <source>
        <dbReference type="ARBA" id="ARBA00023002"/>
    </source>
</evidence>
<proteinExistence type="predicted"/>
<evidence type="ECO:0000256" key="5">
    <source>
        <dbReference type="ARBA" id="ARBA00048142"/>
    </source>
</evidence>
<dbReference type="InterPro" id="IPR016163">
    <property type="entry name" value="Ald_DH_C"/>
</dbReference>
<dbReference type="InterPro" id="IPR015590">
    <property type="entry name" value="Aldehyde_DH_dom"/>
</dbReference>
<dbReference type="GO" id="GO:0010133">
    <property type="term" value="P:L-proline catabolic process to L-glutamate"/>
    <property type="evidence" value="ECO:0007669"/>
    <property type="project" value="TreeGrafter"/>
</dbReference>
<dbReference type="InterPro" id="IPR050485">
    <property type="entry name" value="Proline_metab_enzyme"/>
</dbReference>
<keyword evidence="4" id="KW-0520">NAD</keyword>
<dbReference type="InterPro" id="IPR016161">
    <property type="entry name" value="Ald_DH/histidinol_DH"/>
</dbReference>
<evidence type="ECO:0000256" key="2">
    <source>
        <dbReference type="ARBA" id="ARBA00012884"/>
    </source>
</evidence>
<keyword evidence="3" id="KW-0560">Oxidoreductase</keyword>
<evidence type="ECO:0000259" key="6">
    <source>
        <dbReference type="Pfam" id="PF00171"/>
    </source>
</evidence>
<dbReference type="GO" id="GO:0009898">
    <property type="term" value="C:cytoplasmic side of plasma membrane"/>
    <property type="evidence" value="ECO:0007669"/>
    <property type="project" value="TreeGrafter"/>
</dbReference>
<comment type="catalytic activity">
    <reaction evidence="5">
        <text>L-glutamate 5-semialdehyde + NAD(+) + H2O = L-glutamate + NADH + 2 H(+)</text>
        <dbReference type="Rhea" id="RHEA:30235"/>
        <dbReference type="ChEBI" id="CHEBI:15377"/>
        <dbReference type="ChEBI" id="CHEBI:15378"/>
        <dbReference type="ChEBI" id="CHEBI:29985"/>
        <dbReference type="ChEBI" id="CHEBI:57540"/>
        <dbReference type="ChEBI" id="CHEBI:57945"/>
        <dbReference type="ChEBI" id="CHEBI:58066"/>
        <dbReference type="EC" id="1.2.1.88"/>
    </reaction>
</comment>
<comment type="pathway">
    <text evidence="1">Amino-acid degradation; L-proline degradation into L-glutamate; L-glutamate from L-proline: step 2/2.</text>
</comment>